<evidence type="ECO:0000313" key="3">
    <source>
        <dbReference type="Proteomes" id="UP000270094"/>
    </source>
</evidence>
<gene>
    <name evidence="2" type="ORF">SVUK_LOCUS17615</name>
</gene>
<evidence type="ECO:0000256" key="1">
    <source>
        <dbReference type="SAM" id="MobiDB-lite"/>
    </source>
</evidence>
<proteinExistence type="predicted"/>
<organism evidence="2 3">
    <name type="scientific">Strongylus vulgaris</name>
    <name type="common">Blood worm</name>
    <dbReference type="NCBI Taxonomy" id="40348"/>
    <lineage>
        <taxon>Eukaryota</taxon>
        <taxon>Metazoa</taxon>
        <taxon>Ecdysozoa</taxon>
        <taxon>Nematoda</taxon>
        <taxon>Chromadorea</taxon>
        <taxon>Rhabditida</taxon>
        <taxon>Rhabditina</taxon>
        <taxon>Rhabditomorpha</taxon>
        <taxon>Strongyloidea</taxon>
        <taxon>Strongylidae</taxon>
        <taxon>Strongylus</taxon>
    </lineage>
</organism>
<protein>
    <submittedName>
        <fullName evidence="2">Uncharacterized protein</fullName>
    </submittedName>
</protein>
<dbReference type="OrthoDB" id="5865302at2759"/>
<dbReference type="Proteomes" id="UP000270094">
    <property type="component" value="Unassembled WGS sequence"/>
</dbReference>
<reference evidence="2 3" key="1">
    <citation type="submission" date="2018-11" db="EMBL/GenBank/DDBJ databases">
        <authorList>
            <consortium name="Pathogen Informatics"/>
        </authorList>
    </citation>
    <scope>NUCLEOTIDE SEQUENCE [LARGE SCALE GENOMIC DNA]</scope>
</reference>
<evidence type="ECO:0000313" key="2">
    <source>
        <dbReference type="EMBL" id="VDM82617.1"/>
    </source>
</evidence>
<feature type="region of interest" description="Disordered" evidence="1">
    <location>
        <begin position="91"/>
        <end position="110"/>
    </location>
</feature>
<dbReference type="AlphaFoldDB" id="A0A3P7K2H5"/>
<sequence length="110" mass="12223">MSTKEKERKIEAKYSPGAQSERVRTLSAKGKTKSAMSIVKKEKHLLTENRSNSLEKQTGDVGFGLFEAANVMCNIVEISKDSTMIRRTQETYAATPPHSKPAKVSSKCKF</sequence>
<name>A0A3P7K2H5_STRVU</name>
<accession>A0A3P7K2H5</accession>
<feature type="compositionally biased region" description="Basic and acidic residues" evidence="1">
    <location>
        <begin position="1"/>
        <end position="12"/>
    </location>
</feature>
<keyword evidence="3" id="KW-1185">Reference proteome</keyword>
<feature type="region of interest" description="Disordered" evidence="1">
    <location>
        <begin position="1"/>
        <end position="34"/>
    </location>
</feature>
<dbReference type="EMBL" id="UYYB01118496">
    <property type="protein sequence ID" value="VDM82617.1"/>
    <property type="molecule type" value="Genomic_DNA"/>
</dbReference>